<dbReference type="Proteomes" id="UP000189670">
    <property type="component" value="Unassembled WGS sequence"/>
</dbReference>
<proteinExistence type="predicted"/>
<sequence>MFKHIISMIISIIIGIQCIQADEGRVVKVGGYHFPPFVVDDHEAAQGISIDFIHLLNNIQQKYTFDFFLTSSKRRFNHFNHGKYDMILFESIDWGWKNRNVDASIVYFEGGSKYITRAEPGKDQSYFNSFNGKSILLIHGYHYGFCNYQTDEQYLKKNFNASLTSTHEGNIRSVIRGRADMTVVILSFFQKFFA</sequence>
<evidence type="ECO:0000259" key="1">
    <source>
        <dbReference type="Pfam" id="PF00497"/>
    </source>
</evidence>
<evidence type="ECO:0000313" key="3">
    <source>
        <dbReference type="Proteomes" id="UP000189670"/>
    </source>
</evidence>
<protein>
    <submittedName>
        <fullName evidence="2">Amino acid ABC transporter periplasmic protein</fullName>
    </submittedName>
</protein>
<dbReference type="EMBL" id="ATBP01000187">
    <property type="protein sequence ID" value="ETR72062.1"/>
    <property type="molecule type" value="Genomic_DNA"/>
</dbReference>
<gene>
    <name evidence="2" type="ORF">OMM_01993</name>
</gene>
<dbReference type="AlphaFoldDB" id="A0A1V1PAY2"/>
<accession>A0A1V1PAY2</accession>
<dbReference type="Pfam" id="PF00497">
    <property type="entry name" value="SBP_bac_3"/>
    <property type="match status" value="1"/>
</dbReference>
<dbReference type="SUPFAM" id="SSF53850">
    <property type="entry name" value="Periplasmic binding protein-like II"/>
    <property type="match status" value="1"/>
</dbReference>
<feature type="domain" description="Solute-binding protein family 3/N-terminal" evidence="1">
    <location>
        <begin position="33"/>
        <end position="167"/>
    </location>
</feature>
<organism evidence="2 3">
    <name type="scientific">Candidatus Magnetoglobus multicellularis str. Araruama</name>
    <dbReference type="NCBI Taxonomy" id="890399"/>
    <lineage>
        <taxon>Bacteria</taxon>
        <taxon>Pseudomonadati</taxon>
        <taxon>Thermodesulfobacteriota</taxon>
        <taxon>Desulfobacteria</taxon>
        <taxon>Desulfobacterales</taxon>
        <taxon>Desulfobacteraceae</taxon>
        <taxon>Candidatus Magnetoglobus</taxon>
    </lineage>
</organism>
<dbReference type="Gene3D" id="3.40.190.10">
    <property type="entry name" value="Periplasmic binding protein-like II"/>
    <property type="match status" value="2"/>
</dbReference>
<reference evidence="3" key="1">
    <citation type="submission" date="2012-11" db="EMBL/GenBank/DDBJ databases">
        <authorList>
            <person name="Lucero-Rivera Y.E."/>
            <person name="Tovar-Ramirez D."/>
        </authorList>
    </citation>
    <scope>NUCLEOTIDE SEQUENCE [LARGE SCALE GENOMIC DNA]</scope>
    <source>
        <strain evidence="3">Araruama</strain>
    </source>
</reference>
<evidence type="ECO:0000313" key="2">
    <source>
        <dbReference type="EMBL" id="ETR72062.1"/>
    </source>
</evidence>
<name>A0A1V1PAY2_9BACT</name>
<comment type="caution">
    <text evidence="2">The sequence shown here is derived from an EMBL/GenBank/DDBJ whole genome shotgun (WGS) entry which is preliminary data.</text>
</comment>
<dbReference type="InterPro" id="IPR001638">
    <property type="entry name" value="Solute-binding_3/MltF_N"/>
</dbReference>